<accession>A0ACB7Y1F6</accession>
<dbReference type="EMBL" id="CM037155">
    <property type="protein sequence ID" value="KAH7847279.1"/>
    <property type="molecule type" value="Genomic_DNA"/>
</dbReference>
<gene>
    <name evidence="1" type="ORF">Vadar_024152</name>
</gene>
<proteinExistence type="predicted"/>
<reference evidence="1 2" key="1">
    <citation type="journal article" date="2021" name="Hortic Res">
        <title>High-quality reference genome and annotation aids understanding of berry development for evergreen blueberry (Vaccinium darrowii).</title>
        <authorList>
            <person name="Yu J."/>
            <person name="Hulse-Kemp A.M."/>
            <person name="Babiker E."/>
            <person name="Staton M."/>
        </authorList>
    </citation>
    <scope>NUCLEOTIDE SEQUENCE [LARGE SCALE GENOMIC DNA]</scope>
    <source>
        <strain evidence="2">cv. NJ 8807/NJ 8810</strain>
        <tissue evidence="1">Young leaf</tissue>
    </source>
</reference>
<evidence type="ECO:0000313" key="2">
    <source>
        <dbReference type="Proteomes" id="UP000828048"/>
    </source>
</evidence>
<keyword evidence="2" id="KW-1185">Reference proteome</keyword>
<name>A0ACB7Y1F6_9ERIC</name>
<protein>
    <submittedName>
        <fullName evidence="1">Uncharacterized protein</fullName>
    </submittedName>
</protein>
<evidence type="ECO:0000313" key="1">
    <source>
        <dbReference type="EMBL" id="KAH7847279.1"/>
    </source>
</evidence>
<organism evidence="1 2">
    <name type="scientific">Vaccinium darrowii</name>
    <dbReference type="NCBI Taxonomy" id="229202"/>
    <lineage>
        <taxon>Eukaryota</taxon>
        <taxon>Viridiplantae</taxon>
        <taxon>Streptophyta</taxon>
        <taxon>Embryophyta</taxon>
        <taxon>Tracheophyta</taxon>
        <taxon>Spermatophyta</taxon>
        <taxon>Magnoliopsida</taxon>
        <taxon>eudicotyledons</taxon>
        <taxon>Gunneridae</taxon>
        <taxon>Pentapetalae</taxon>
        <taxon>asterids</taxon>
        <taxon>Ericales</taxon>
        <taxon>Ericaceae</taxon>
        <taxon>Vaccinioideae</taxon>
        <taxon>Vaccinieae</taxon>
        <taxon>Vaccinium</taxon>
    </lineage>
</organism>
<sequence>MASAALGFDEVSGCGWRSVMFAVVGGVSKWWLINQLRRWQWGWASVAVTAVDPQIEEEQRSLVLWAQQGIKEQKLDQLIDPRLRDQISPHCLKMFTEVANNCLDSRPKGRPTMADVVVRLECALASEMQRMVPSTEEEEDDDFSVGGDVDDKSDEDTKTDDSLARGDASSSSSTSALYSEKSQSQHRSKGMVSRVFQRSIEFLSKGVGIKGRKRKVDDSHGEKSLSANSSSHLRLQWENVTVNFLSSAASGGNEAYLKGQIFPTLNLRIFSFSELKTATKNFRMDRVVGEGGFGKVYKGWLEEKNGIGLAIAIKKLSRKSMQGFDEWQSELNFLGRFSHPNIVKLLGYCWGKNDLLLVYEFMRKGSLDYHLFGRGSAFQSLPWGIRLNILTGAARGLAFLHSLGKQVIYRDFKTSNILLDESYNAKLSDFGLAKTGPLAGESHVSTRVMGTYGYAAPEYIATGHLYVKSDVYGFGVVLVEMLTGSRAVDRTRPSGKQELINWVKPYLSQRRKLTNIMDSRLEGNYPAKSAFRIAQVALKCLEPDPKARPSMKDVVQTLKRLDEQ</sequence>
<comment type="caution">
    <text evidence="1">The sequence shown here is derived from an EMBL/GenBank/DDBJ whole genome shotgun (WGS) entry which is preliminary data.</text>
</comment>
<dbReference type="Proteomes" id="UP000828048">
    <property type="component" value="Chromosome 5"/>
</dbReference>